<evidence type="ECO:0000313" key="2">
    <source>
        <dbReference type="Proteomes" id="UP000277928"/>
    </source>
</evidence>
<feature type="non-terminal residue" evidence="1">
    <location>
        <position position="1"/>
    </location>
</feature>
<evidence type="ECO:0000313" key="1">
    <source>
        <dbReference type="EMBL" id="VDM93475.1"/>
    </source>
</evidence>
<sequence length="60" mass="6608">MPIDLADSTNAEEDTSMSEITESVTMIDDQKIGFCRYGLGEHYMLFICGAVGENSVVLFL</sequence>
<dbReference type="EMBL" id="UYRX01002716">
    <property type="protein sequence ID" value="VDM93475.1"/>
    <property type="molecule type" value="Genomic_DNA"/>
</dbReference>
<gene>
    <name evidence="1" type="ORF">NLS_LOCUS10183</name>
</gene>
<reference evidence="1 2" key="1">
    <citation type="submission" date="2018-08" db="EMBL/GenBank/DDBJ databases">
        <authorList>
            <person name="Laetsch R D."/>
            <person name="Stevens L."/>
            <person name="Kumar S."/>
            <person name="Blaxter L. M."/>
        </authorList>
    </citation>
    <scope>NUCLEOTIDE SEQUENCE [LARGE SCALE GENOMIC DNA]</scope>
</reference>
<dbReference type="STRING" id="42156.A0A3P7MBG1"/>
<name>A0A3P7MBG1_LITSI</name>
<protein>
    <submittedName>
        <fullName evidence="1">Uncharacterized protein</fullName>
    </submittedName>
</protein>
<organism evidence="1 2">
    <name type="scientific">Litomosoides sigmodontis</name>
    <name type="common">Filarial nematode worm</name>
    <dbReference type="NCBI Taxonomy" id="42156"/>
    <lineage>
        <taxon>Eukaryota</taxon>
        <taxon>Metazoa</taxon>
        <taxon>Ecdysozoa</taxon>
        <taxon>Nematoda</taxon>
        <taxon>Chromadorea</taxon>
        <taxon>Rhabditida</taxon>
        <taxon>Spirurina</taxon>
        <taxon>Spiruromorpha</taxon>
        <taxon>Filarioidea</taxon>
        <taxon>Onchocercidae</taxon>
        <taxon>Litomosoides</taxon>
    </lineage>
</organism>
<proteinExistence type="predicted"/>
<dbReference type="Proteomes" id="UP000277928">
    <property type="component" value="Unassembled WGS sequence"/>
</dbReference>
<dbReference type="AlphaFoldDB" id="A0A3P7MBG1"/>
<accession>A0A3P7MBG1</accession>
<keyword evidence="2" id="KW-1185">Reference proteome</keyword>